<evidence type="ECO:0000259" key="2">
    <source>
        <dbReference type="PROSITE" id="PS50914"/>
    </source>
</evidence>
<feature type="domain" description="BON" evidence="2">
    <location>
        <begin position="32"/>
        <end position="100"/>
    </location>
</feature>
<feature type="chain" id="PRO_5032291222" evidence="1">
    <location>
        <begin position="24"/>
        <end position="182"/>
    </location>
</feature>
<dbReference type="EMBL" id="CP047656">
    <property type="protein sequence ID" value="QHJ12193.1"/>
    <property type="molecule type" value="Genomic_DNA"/>
</dbReference>
<dbReference type="AlphaFoldDB" id="A0A857JJU5"/>
<dbReference type="PROSITE" id="PS50914">
    <property type="entry name" value="BON"/>
    <property type="match status" value="2"/>
</dbReference>
<organism evidence="3 4">
    <name type="scientific">Paraglaciecola mesophila</name>
    <dbReference type="NCBI Taxonomy" id="197222"/>
    <lineage>
        <taxon>Bacteria</taxon>
        <taxon>Pseudomonadati</taxon>
        <taxon>Pseudomonadota</taxon>
        <taxon>Gammaproteobacteria</taxon>
        <taxon>Alteromonadales</taxon>
        <taxon>Alteromonadaceae</taxon>
        <taxon>Paraglaciecola</taxon>
    </lineage>
</organism>
<dbReference type="Pfam" id="PF04972">
    <property type="entry name" value="BON"/>
    <property type="match status" value="2"/>
</dbReference>
<dbReference type="OrthoDB" id="6384864at2"/>
<dbReference type="PANTHER" id="PTHR34606">
    <property type="entry name" value="BON DOMAIN-CONTAINING PROTEIN"/>
    <property type="match status" value="1"/>
</dbReference>
<name>A0A857JJU5_9ALTE</name>
<dbReference type="RefSeq" id="WP_160180121.1">
    <property type="nucleotide sequence ID" value="NZ_CP047656.1"/>
</dbReference>
<dbReference type="Proteomes" id="UP000464524">
    <property type="component" value="Chromosome"/>
</dbReference>
<reference evidence="3 4" key="1">
    <citation type="submission" date="2019-12" db="EMBL/GenBank/DDBJ databases">
        <title>Genome sequencing and assembly of endphytes of Porphyra tenera.</title>
        <authorList>
            <person name="Park J.M."/>
            <person name="Shin R."/>
            <person name="Jo S.H."/>
        </authorList>
    </citation>
    <scope>NUCLEOTIDE SEQUENCE [LARGE SCALE GENOMIC DNA]</scope>
    <source>
        <strain evidence="3 4">GPM4</strain>
    </source>
</reference>
<evidence type="ECO:0000313" key="4">
    <source>
        <dbReference type="Proteomes" id="UP000464524"/>
    </source>
</evidence>
<dbReference type="KEGG" id="pmes:FX988_02444"/>
<keyword evidence="4" id="KW-1185">Reference proteome</keyword>
<protein>
    <submittedName>
        <fullName evidence="3">Osmotically-inducible protein Y</fullName>
    </submittedName>
</protein>
<dbReference type="InterPro" id="IPR051686">
    <property type="entry name" value="Lipoprotein_DolP"/>
</dbReference>
<evidence type="ECO:0000256" key="1">
    <source>
        <dbReference type="SAM" id="SignalP"/>
    </source>
</evidence>
<dbReference type="SMART" id="SM00749">
    <property type="entry name" value="BON"/>
    <property type="match status" value="2"/>
</dbReference>
<evidence type="ECO:0000313" key="3">
    <source>
        <dbReference type="EMBL" id="QHJ12193.1"/>
    </source>
</evidence>
<dbReference type="Gene3D" id="3.30.1340.30">
    <property type="match status" value="2"/>
</dbReference>
<dbReference type="InterPro" id="IPR014004">
    <property type="entry name" value="Transpt-assoc_nodulatn_dom_bac"/>
</dbReference>
<feature type="signal peptide" evidence="1">
    <location>
        <begin position="1"/>
        <end position="23"/>
    </location>
</feature>
<dbReference type="InterPro" id="IPR007055">
    <property type="entry name" value="BON_dom"/>
</dbReference>
<dbReference type="PANTHER" id="PTHR34606:SF15">
    <property type="entry name" value="BON DOMAIN-CONTAINING PROTEIN"/>
    <property type="match status" value="1"/>
</dbReference>
<keyword evidence="1" id="KW-0732">Signal</keyword>
<sequence length="182" mass="19225">MNKILRSFTLFTALSAASVGVHAGNYWTASAQDGWIDGYVEATLLLSGNLDASGIDTDVDDGTVTLRGKVETDIDKALAQELALGVDGVIGVENMLTVFSPGDNDDAAKQRKLTDEKVATVVKTRLMVAPNVTSADIDVNSTKGVVVLQGKVKNDAEKQRATEIATKASDVEKVVNKLSVSE</sequence>
<feature type="domain" description="BON" evidence="2">
    <location>
        <begin position="114"/>
        <end position="182"/>
    </location>
</feature>
<proteinExistence type="predicted"/>
<accession>A0A857JJU5</accession>
<gene>
    <name evidence="3" type="ORF">FX988_02444</name>
</gene>